<name>A0A2S4MDT1_9BURK</name>
<evidence type="ECO:0000313" key="3">
    <source>
        <dbReference type="Proteomes" id="UP000237381"/>
    </source>
</evidence>
<evidence type="ECO:0000313" key="2">
    <source>
        <dbReference type="EMBL" id="POR52789.1"/>
    </source>
</evidence>
<reference evidence="2 3" key="1">
    <citation type="submission" date="2018-01" db="EMBL/GenBank/DDBJ databases">
        <title>Genomic Encyclopedia of Type Strains, Phase III (KMG-III): the genomes of soil and plant-associated and newly described type strains.</title>
        <authorList>
            <person name="Whitman W."/>
        </authorList>
    </citation>
    <scope>NUCLEOTIDE SEQUENCE [LARGE SCALE GENOMIC DNA]</scope>
    <source>
        <strain evidence="2 3">JCM 18070</strain>
    </source>
</reference>
<feature type="region of interest" description="Disordered" evidence="1">
    <location>
        <begin position="51"/>
        <end position="72"/>
    </location>
</feature>
<dbReference type="EMBL" id="PQGA01000004">
    <property type="protein sequence ID" value="POR52789.1"/>
    <property type="molecule type" value="Genomic_DNA"/>
</dbReference>
<comment type="caution">
    <text evidence="2">The sequence shown here is derived from an EMBL/GenBank/DDBJ whole genome shotgun (WGS) entry which is preliminary data.</text>
</comment>
<sequence>MCGGSAAELARRIEREASYVTRMLYPPGKNGRKRIGEELVEIIETVFGKPRGWLDSPSDPDATAHASQSTTSVLDPIESEILTLMKEMSTDEKNQLLGAAKMLLSSRSLKDKRGGKSNRAA</sequence>
<evidence type="ECO:0000256" key="1">
    <source>
        <dbReference type="SAM" id="MobiDB-lite"/>
    </source>
</evidence>
<accession>A0A2S4MDT1</accession>
<protein>
    <submittedName>
        <fullName evidence="2">Uncharacterized protein</fullName>
    </submittedName>
</protein>
<gene>
    <name evidence="2" type="ORF">B0G62_10486</name>
</gene>
<keyword evidence="3" id="KW-1185">Reference proteome</keyword>
<dbReference type="AlphaFoldDB" id="A0A2S4MDT1"/>
<dbReference type="Proteomes" id="UP000237381">
    <property type="component" value="Unassembled WGS sequence"/>
</dbReference>
<organism evidence="2 3">
    <name type="scientific">Paraburkholderia eburnea</name>
    <dbReference type="NCBI Taxonomy" id="1189126"/>
    <lineage>
        <taxon>Bacteria</taxon>
        <taxon>Pseudomonadati</taxon>
        <taxon>Pseudomonadota</taxon>
        <taxon>Betaproteobacteria</taxon>
        <taxon>Burkholderiales</taxon>
        <taxon>Burkholderiaceae</taxon>
        <taxon>Paraburkholderia</taxon>
    </lineage>
</organism>
<proteinExistence type="predicted"/>